<dbReference type="OrthoDB" id="3782068at2"/>
<sequence>MGRRPRAHRVHRRREPPRTSPVITLRHHVITVVSVFLALAVGVVLGSGPLSEVADRTDPAAAPLGDDPATGAGSTFPDGFVAAVAPTLVADRLKGQEVAVVTVPGADEQVVTALVEQVSAAGGSVTARYALSEAMLDPSQKSLVDTLGSQLMTQLGDSVSADASTYDRMGQLLGLTVGTTSEDAESSTRKARSVAEAVAGAGLMAPVADDPQRAPLVLFVLGADTRDESVDAILSGLLGGLSRGVKGVVAAGSAADGGEGQLGRFRADPAAASVATVDGTETMAGKIATVMALARSTQTAGGSFGASGADGPAPLG</sequence>
<dbReference type="Proteomes" id="UP000294853">
    <property type="component" value="Chromosome"/>
</dbReference>
<dbReference type="KEGG" id="nsn:EXE58_17275"/>
<dbReference type="AlphaFoldDB" id="A0A4P7IJR1"/>
<protein>
    <submittedName>
        <fullName evidence="1">Copper transporter</fullName>
    </submittedName>
</protein>
<name>A0A4P7IJR1_9ACTN</name>
<dbReference type="GO" id="GO:0016020">
    <property type="term" value="C:membrane"/>
    <property type="evidence" value="ECO:0007669"/>
    <property type="project" value="InterPro"/>
</dbReference>
<dbReference type="EMBL" id="CP038436">
    <property type="protein sequence ID" value="QBX57013.1"/>
    <property type="molecule type" value="Genomic_DNA"/>
</dbReference>
<evidence type="ECO:0000313" key="2">
    <source>
        <dbReference type="Proteomes" id="UP000294853"/>
    </source>
</evidence>
<accession>A0A4P7IJR1</accession>
<reference evidence="1 2" key="1">
    <citation type="submission" date="2019-03" db="EMBL/GenBank/DDBJ databases">
        <title>Three New Species of Nocardioides, Nocardioides euryhalodurans sp. nov., Nocardioides seonyuensis sp. nov. and Nocardioides eburneoflavus sp. nov. Iolated from Soil.</title>
        <authorList>
            <person name="Roh S.G."/>
            <person name="Lee C."/>
            <person name="Kim M.-K."/>
            <person name="Kim S.B."/>
        </authorList>
    </citation>
    <scope>NUCLEOTIDE SEQUENCE [LARGE SCALE GENOMIC DNA]</scope>
    <source>
        <strain evidence="1 2">MMS17-SY207-3</strain>
    </source>
</reference>
<keyword evidence="2" id="KW-1185">Reference proteome</keyword>
<dbReference type="InterPro" id="IPR021522">
    <property type="entry name" value="MctB"/>
</dbReference>
<organism evidence="1 2">
    <name type="scientific">Nocardioides seonyuensis</name>
    <dbReference type="NCBI Taxonomy" id="2518371"/>
    <lineage>
        <taxon>Bacteria</taxon>
        <taxon>Bacillati</taxon>
        <taxon>Actinomycetota</taxon>
        <taxon>Actinomycetes</taxon>
        <taxon>Propionibacteriales</taxon>
        <taxon>Nocardioidaceae</taxon>
        <taxon>Nocardioides</taxon>
    </lineage>
</organism>
<evidence type="ECO:0000313" key="1">
    <source>
        <dbReference type="EMBL" id="QBX57013.1"/>
    </source>
</evidence>
<dbReference type="GO" id="GO:0055070">
    <property type="term" value="P:copper ion homeostasis"/>
    <property type="evidence" value="ECO:0007669"/>
    <property type="project" value="InterPro"/>
</dbReference>
<proteinExistence type="predicted"/>
<dbReference type="Pfam" id="PF11382">
    <property type="entry name" value="MctB"/>
    <property type="match status" value="1"/>
</dbReference>
<gene>
    <name evidence="1" type="ORF">EXE58_17275</name>
</gene>